<comment type="caution">
    <text evidence="2">The sequence shown here is derived from an EMBL/GenBank/DDBJ whole genome shotgun (WGS) entry which is preliminary data.</text>
</comment>
<sequence length="227" mass="25260">MLRQKQQEENTVQPSNWYLIPGLGADERVFRGLSLPGPEVVLAWLQPQSPTEPLRQYAARLAEAVPPNQPCWLVGVSFGGLLALEVGRLRPLARVVLISSLANARQLPPLLKFGRATRLYRLVPFGLLPRLPRLAQWFFGARNGREYRLLARILRDTDPTFARWATRQLLHWDSTGVPPAVRLHGTHDRLLPAGHSPVDYALPGAGHFMIVSHAAALSRLLCEVATA</sequence>
<dbReference type="AlphaFoldDB" id="A0A558BV83"/>
<feature type="domain" description="AB hydrolase-1" evidence="1">
    <location>
        <begin position="48"/>
        <end position="218"/>
    </location>
</feature>
<proteinExistence type="predicted"/>
<dbReference type="Pfam" id="PF12697">
    <property type="entry name" value="Abhydrolase_6"/>
    <property type="match status" value="1"/>
</dbReference>
<dbReference type="EMBL" id="VMRJ01000003">
    <property type="protein sequence ID" value="TVT40436.1"/>
    <property type="molecule type" value="Genomic_DNA"/>
</dbReference>
<dbReference type="SUPFAM" id="SSF53474">
    <property type="entry name" value="alpha/beta-Hydrolases"/>
    <property type="match status" value="1"/>
</dbReference>
<protein>
    <submittedName>
        <fullName evidence="2">Alpha/beta hydrolase</fullName>
    </submittedName>
</protein>
<evidence type="ECO:0000313" key="3">
    <source>
        <dbReference type="Proteomes" id="UP000317624"/>
    </source>
</evidence>
<accession>A0A558BV83</accession>
<gene>
    <name evidence="2" type="ORF">FNT36_13225</name>
</gene>
<organism evidence="2 3">
    <name type="scientific">Hymenobacter setariae</name>
    <dbReference type="NCBI Taxonomy" id="2594794"/>
    <lineage>
        <taxon>Bacteria</taxon>
        <taxon>Pseudomonadati</taxon>
        <taxon>Bacteroidota</taxon>
        <taxon>Cytophagia</taxon>
        <taxon>Cytophagales</taxon>
        <taxon>Hymenobacteraceae</taxon>
        <taxon>Hymenobacter</taxon>
    </lineage>
</organism>
<reference evidence="2 3" key="1">
    <citation type="submission" date="2019-07" db="EMBL/GenBank/DDBJ databases">
        <title>Hymenobacter sp. straun FUR1 Genome sequencing and assembly.</title>
        <authorList>
            <person name="Chhetri G."/>
        </authorList>
    </citation>
    <scope>NUCLEOTIDE SEQUENCE [LARGE SCALE GENOMIC DNA]</scope>
    <source>
        <strain evidence="2 3">Fur1</strain>
    </source>
</reference>
<dbReference type="GO" id="GO:0016787">
    <property type="term" value="F:hydrolase activity"/>
    <property type="evidence" value="ECO:0007669"/>
    <property type="project" value="UniProtKB-KW"/>
</dbReference>
<dbReference type="InterPro" id="IPR029058">
    <property type="entry name" value="AB_hydrolase_fold"/>
</dbReference>
<dbReference type="RefSeq" id="WP_144848354.1">
    <property type="nucleotide sequence ID" value="NZ_VMRJ01000003.1"/>
</dbReference>
<evidence type="ECO:0000259" key="1">
    <source>
        <dbReference type="Pfam" id="PF12697"/>
    </source>
</evidence>
<keyword evidence="3" id="KW-1185">Reference proteome</keyword>
<name>A0A558BV83_9BACT</name>
<evidence type="ECO:0000313" key="2">
    <source>
        <dbReference type="EMBL" id="TVT40436.1"/>
    </source>
</evidence>
<dbReference type="OrthoDB" id="4169718at2"/>
<keyword evidence="2" id="KW-0378">Hydrolase</keyword>
<dbReference type="Gene3D" id="3.40.50.1820">
    <property type="entry name" value="alpha/beta hydrolase"/>
    <property type="match status" value="1"/>
</dbReference>
<dbReference type="InterPro" id="IPR000073">
    <property type="entry name" value="AB_hydrolase_1"/>
</dbReference>
<dbReference type="Proteomes" id="UP000317624">
    <property type="component" value="Unassembled WGS sequence"/>
</dbReference>